<dbReference type="Pfam" id="PF13639">
    <property type="entry name" value="zf-RING_2"/>
    <property type="match status" value="1"/>
</dbReference>
<dbReference type="Proteomes" id="UP000283383">
    <property type="component" value="Unassembled WGS sequence"/>
</dbReference>
<name>A0A420HF04_9PEZI</name>
<gene>
    <name evidence="8" type="ORF">GcM3_198029</name>
</gene>
<feature type="domain" description="RING-type" evidence="7">
    <location>
        <begin position="45"/>
        <end position="82"/>
    </location>
</feature>
<keyword evidence="2 4" id="KW-0863">Zinc-finger</keyword>
<dbReference type="PROSITE" id="PS50016">
    <property type="entry name" value="ZF_PHD_2"/>
    <property type="match status" value="1"/>
</dbReference>
<dbReference type="SMART" id="SM00249">
    <property type="entry name" value="PHD"/>
    <property type="match status" value="1"/>
</dbReference>
<dbReference type="PROSITE" id="PS01359">
    <property type="entry name" value="ZF_PHD_1"/>
    <property type="match status" value="1"/>
</dbReference>
<reference evidence="8 9" key="1">
    <citation type="journal article" date="2018" name="BMC Genomics">
        <title>Comparative genome analyses reveal sequence features reflecting distinct modes of host-adaptation between dicot and monocot powdery mildew.</title>
        <authorList>
            <person name="Wu Y."/>
            <person name="Ma X."/>
            <person name="Pan Z."/>
            <person name="Kale S.D."/>
            <person name="Song Y."/>
            <person name="King H."/>
            <person name="Zhang Q."/>
            <person name="Presley C."/>
            <person name="Deng X."/>
            <person name="Wei C.I."/>
            <person name="Xiao S."/>
        </authorList>
    </citation>
    <scope>NUCLEOTIDE SEQUENCE [LARGE SCALE GENOMIC DNA]</scope>
    <source>
        <strain evidence="8">UMSG3</strain>
    </source>
</reference>
<dbReference type="SUPFAM" id="SSF57850">
    <property type="entry name" value="RING/U-box"/>
    <property type="match status" value="1"/>
</dbReference>
<dbReference type="GO" id="GO:0008270">
    <property type="term" value="F:zinc ion binding"/>
    <property type="evidence" value="ECO:0007669"/>
    <property type="project" value="UniProtKB-KW"/>
</dbReference>
<evidence type="ECO:0000259" key="7">
    <source>
        <dbReference type="PROSITE" id="PS50089"/>
    </source>
</evidence>
<proteinExistence type="predicted"/>
<evidence type="ECO:0000256" key="4">
    <source>
        <dbReference type="PROSITE-ProRule" id="PRU00175"/>
    </source>
</evidence>
<comment type="caution">
    <text evidence="8">The sequence shown here is derived from an EMBL/GenBank/DDBJ whole genome shotgun (WGS) entry which is preliminary data.</text>
</comment>
<feature type="compositionally biased region" description="Polar residues" evidence="5">
    <location>
        <begin position="418"/>
        <end position="439"/>
    </location>
</feature>
<dbReference type="STRING" id="62708.A0A420HF04"/>
<dbReference type="EMBL" id="MCBQ01019860">
    <property type="protein sequence ID" value="RKF56011.1"/>
    <property type="molecule type" value="Genomic_DNA"/>
</dbReference>
<dbReference type="AlphaFoldDB" id="A0A420HF04"/>
<dbReference type="InterPro" id="IPR011011">
    <property type="entry name" value="Znf_FYVE_PHD"/>
</dbReference>
<dbReference type="SMART" id="SM00184">
    <property type="entry name" value="RING"/>
    <property type="match status" value="2"/>
</dbReference>
<keyword evidence="9" id="KW-1185">Reference proteome</keyword>
<keyword evidence="1" id="KW-0479">Metal-binding</keyword>
<evidence type="ECO:0000256" key="1">
    <source>
        <dbReference type="ARBA" id="ARBA00022723"/>
    </source>
</evidence>
<dbReference type="InterPro" id="IPR001965">
    <property type="entry name" value="Znf_PHD"/>
</dbReference>
<dbReference type="Pfam" id="PF00628">
    <property type="entry name" value="PHD"/>
    <property type="match status" value="1"/>
</dbReference>
<feature type="domain" description="PHD-type" evidence="6">
    <location>
        <begin position="129"/>
        <end position="177"/>
    </location>
</feature>
<accession>A0A420HF04</accession>
<evidence type="ECO:0000313" key="9">
    <source>
        <dbReference type="Proteomes" id="UP000283383"/>
    </source>
</evidence>
<feature type="region of interest" description="Disordered" evidence="5">
    <location>
        <begin position="277"/>
        <end position="366"/>
    </location>
</feature>
<feature type="region of interest" description="Disordered" evidence="5">
    <location>
        <begin position="409"/>
        <end position="458"/>
    </location>
</feature>
<protein>
    <submittedName>
        <fullName evidence="8">PHD and RING finger domain-containing protein</fullName>
    </submittedName>
</protein>
<dbReference type="InterPro" id="IPR001841">
    <property type="entry name" value="Znf_RING"/>
</dbReference>
<sequence>MDDRDQECIICTLNLVVASASNYLEVAGESAAVATTTELPVSHPCQNNEMRAVAVIKPCNHFLHNHCLREWSQIANTCPFCRQAFNLVEVHDAVGGKIISSYPVKDKKQVATLDPGIWLPEEEEEEEENDPCPICNESTNPEALLLCDVCDANYHTYCVGLDEVPHGDWFCMECVDIGVLHRPGTVGVNQTRLISRNRVPRTQATLRRTRQRLRNDNWLGPWNQIGHRIHGATGLDIDFSEDEDVTAWRRLNQNSSTEHTERNVWRIRMNIARRQGADWTSPALSPRTPTPVESVEESMAWGDFEKAKEIDTTSPKAKKRKSRPIVASSSASSATNYGEPQPQRKLKRPRTRRVLDQPESSSSVISSSLLDISNGLASESSSDLINMDNNYEPSFLSSLLREVDMASRQDDGRLPLPTNKNTPAPVTSPSLNYSSSTMSPAPFSHANRGKIPKSSPCRIKSRSISPLPLTSRVEPVFSLVENSPKRVQIPSPKQLSKKSAVTEFFHPLPIKEAHVSQSSFHNEHVLAYEDSHSSTISLARATLSGETKRDISKIVKSALAPHWRSAEINKTQYGCINRDVSRKLYEIFAENSLDGKEIGLYEEIATAEVATALESLRSGG</sequence>
<dbReference type="SUPFAM" id="SSF57903">
    <property type="entry name" value="FYVE/PHD zinc finger"/>
    <property type="match status" value="1"/>
</dbReference>
<dbReference type="Gene3D" id="3.30.40.10">
    <property type="entry name" value="Zinc/RING finger domain, C3HC4 (zinc finger)"/>
    <property type="match status" value="2"/>
</dbReference>
<keyword evidence="3" id="KW-0862">Zinc</keyword>
<dbReference type="PROSITE" id="PS50089">
    <property type="entry name" value="ZF_RING_2"/>
    <property type="match status" value="1"/>
</dbReference>
<dbReference type="InterPro" id="IPR019787">
    <property type="entry name" value="Znf_PHD-finger"/>
</dbReference>
<dbReference type="InterPro" id="IPR019786">
    <property type="entry name" value="Zinc_finger_PHD-type_CS"/>
</dbReference>
<dbReference type="InterPro" id="IPR047157">
    <property type="entry name" value="PHRF1/Atg35"/>
</dbReference>
<evidence type="ECO:0000256" key="5">
    <source>
        <dbReference type="SAM" id="MobiDB-lite"/>
    </source>
</evidence>
<evidence type="ECO:0000313" key="8">
    <source>
        <dbReference type="EMBL" id="RKF56011.1"/>
    </source>
</evidence>
<evidence type="ECO:0000259" key="6">
    <source>
        <dbReference type="PROSITE" id="PS50016"/>
    </source>
</evidence>
<evidence type="ECO:0000256" key="2">
    <source>
        <dbReference type="ARBA" id="ARBA00022771"/>
    </source>
</evidence>
<evidence type="ECO:0000256" key="3">
    <source>
        <dbReference type="ARBA" id="ARBA00022833"/>
    </source>
</evidence>
<dbReference type="PANTHER" id="PTHR12618:SF20">
    <property type="entry name" value="PHD AND RING FINGER DOMAIN-CONTAINING PROTEIN 1"/>
    <property type="match status" value="1"/>
</dbReference>
<organism evidence="8 9">
    <name type="scientific">Golovinomyces cichoracearum</name>
    <dbReference type="NCBI Taxonomy" id="62708"/>
    <lineage>
        <taxon>Eukaryota</taxon>
        <taxon>Fungi</taxon>
        <taxon>Dikarya</taxon>
        <taxon>Ascomycota</taxon>
        <taxon>Pezizomycotina</taxon>
        <taxon>Leotiomycetes</taxon>
        <taxon>Erysiphales</taxon>
        <taxon>Erysiphaceae</taxon>
        <taxon>Golovinomyces</taxon>
    </lineage>
</organism>
<dbReference type="PANTHER" id="PTHR12618">
    <property type="entry name" value="PHD AND RING FINGER DOMAIN-CONTAINING PROTEIN 1"/>
    <property type="match status" value="1"/>
</dbReference>
<dbReference type="InterPro" id="IPR013083">
    <property type="entry name" value="Znf_RING/FYVE/PHD"/>
</dbReference>